<organism evidence="3 4">
    <name type="scientific">Ilumatobacter coccineus (strain NBRC 103263 / KCTC 29153 / YM16-304)</name>
    <dbReference type="NCBI Taxonomy" id="1313172"/>
    <lineage>
        <taxon>Bacteria</taxon>
        <taxon>Bacillati</taxon>
        <taxon>Actinomycetota</taxon>
        <taxon>Acidimicrobiia</taxon>
        <taxon>Acidimicrobiales</taxon>
        <taxon>Ilumatobacteraceae</taxon>
        <taxon>Ilumatobacter</taxon>
    </lineage>
</organism>
<dbReference type="InterPro" id="IPR036291">
    <property type="entry name" value="NAD(P)-bd_dom_sf"/>
</dbReference>
<dbReference type="EMBL" id="AP012057">
    <property type="protein sequence ID" value="BAN00598.1"/>
    <property type="molecule type" value="Genomic_DNA"/>
</dbReference>
<evidence type="ECO:0000256" key="1">
    <source>
        <dbReference type="ARBA" id="ARBA00023002"/>
    </source>
</evidence>
<proteinExistence type="predicted"/>
<gene>
    <name evidence="3" type="ORF">YM304_02840</name>
</gene>
<keyword evidence="1" id="KW-0560">Oxidoreductase</keyword>
<reference evidence="3 4" key="1">
    <citation type="journal article" date="2013" name="Int. J. Syst. Evol. Microbiol.">
        <title>Ilumatobacter nonamiense sp. nov. and Ilumatobacter coccineum sp. nov., isolated from seashore sand.</title>
        <authorList>
            <person name="Matsumoto A."/>
            <person name="Kasai H."/>
            <person name="Matsuo Y."/>
            <person name="Shizuri Y."/>
            <person name="Ichikawa N."/>
            <person name="Fujita N."/>
            <person name="Omura S."/>
            <person name="Takahashi Y."/>
        </authorList>
    </citation>
    <scope>NUCLEOTIDE SEQUENCE [LARGE SCALE GENOMIC DNA]</scope>
    <source>
        <strain evidence="4">NBRC 103263 / KCTC 29153 / YM16-304</strain>
    </source>
</reference>
<protein>
    <submittedName>
        <fullName evidence="3">Putative oxidoreductase</fullName>
    </submittedName>
</protein>
<dbReference type="KEGG" id="aym:YM304_02840"/>
<accession>A0A6C7E7L9</accession>
<dbReference type="InterPro" id="IPR011032">
    <property type="entry name" value="GroES-like_sf"/>
</dbReference>
<dbReference type="PANTHER" id="PTHR43205:SF7">
    <property type="entry name" value="PROSTAGLANDIN REDUCTASE 1"/>
    <property type="match status" value="1"/>
</dbReference>
<dbReference type="FunFam" id="3.40.50.720:FF:000121">
    <property type="entry name" value="Prostaglandin reductase 2"/>
    <property type="match status" value="1"/>
</dbReference>
<name>A0A6C7E7L9_ILUCY</name>
<dbReference type="Proteomes" id="UP000011863">
    <property type="component" value="Chromosome"/>
</dbReference>
<dbReference type="RefSeq" id="WP_015439846.1">
    <property type="nucleotide sequence ID" value="NC_020520.1"/>
</dbReference>
<dbReference type="CDD" id="cd05288">
    <property type="entry name" value="PGDH"/>
    <property type="match status" value="1"/>
</dbReference>
<dbReference type="InterPro" id="IPR045010">
    <property type="entry name" value="MDR_fam"/>
</dbReference>
<dbReference type="SUPFAM" id="SSF50129">
    <property type="entry name" value="GroES-like"/>
    <property type="match status" value="1"/>
</dbReference>
<dbReference type="InterPro" id="IPR020843">
    <property type="entry name" value="ER"/>
</dbReference>
<keyword evidence="4" id="KW-1185">Reference proteome</keyword>
<dbReference type="Pfam" id="PF16884">
    <property type="entry name" value="ADH_N_2"/>
    <property type="match status" value="1"/>
</dbReference>
<dbReference type="SMART" id="SM00829">
    <property type="entry name" value="PKS_ER"/>
    <property type="match status" value="1"/>
</dbReference>
<dbReference type="InterPro" id="IPR013149">
    <property type="entry name" value="ADH-like_C"/>
</dbReference>
<dbReference type="PANTHER" id="PTHR43205">
    <property type="entry name" value="PROSTAGLANDIN REDUCTASE"/>
    <property type="match status" value="1"/>
</dbReference>
<dbReference type="AlphaFoldDB" id="A0A6C7E7L9"/>
<evidence type="ECO:0000313" key="3">
    <source>
        <dbReference type="EMBL" id="BAN00598.1"/>
    </source>
</evidence>
<dbReference type="Pfam" id="PF00107">
    <property type="entry name" value="ADH_zinc_N"/>
    <property type="match status" value="1"/>
</dbReference>
<dbReference type="OrthoDB" id="9805663at2"/>
<dbReference type="Gene3D" id="3.90.180.10">
    <property type="entry name" value="Medium-chain alcohol dehydrogenases, catalytic domain"/>
    <property type="match status" value="1"/>
</dbReference>
<evidence type="ECO:0000259" key="2">
    <source>
        <dbReference type="SMART" id="SM00829"/>
    </source>
</evidence>
<feature type="domain" description="Enoyl reductase (ER)" evidence="2">
    <location>
        <begin position="18"/>
        <end position="331"/>
    </location>
</feature>
<dbReference type="GO" id="GO:0016628">
    <property type="term" value="F:oxidoreductase activity, acting on the CH-CH group of donors, NAD or NADP as acceptor"/>
    <property type="evidence" value="ECO:0007669"/>
    <property type="project" value="InterPro"/>
</dbReference>
<dbReference type="SUPFAM" id="SSF51735">
    <property type="entry name" value="NAD(P)-binding Rossmann-fold domains"/>
    <property type="match status" value="1"/>
</dbReference>
<evidence type="ECO:0000313" key="4">
    <source>
        <dbReference type="Proteomes" id="UP000011863"/>
    </source>
</evidence>
<dbReference type="InterPro" id="IPR041694">
    <property type="entry name" value="ADH_N_2"/>
</dbReference>
<sequence length="334" mass="35499">MTTINRRVVLVERPVGQALPHHFRVEDVELEPLGDGDVRVAVEFISVDAGTRTMLRGEGFHMQVGLGETILASGVGRVIESKADGFSVGDAVRGGLCAQTIATMPGNMLERVDDSLGPLSLHLGALGGSTGVTAWIGIRDVAKPGPGDDFVVSAAAGAVGSIAGQIAKLDGARVIGIAGGPDKCAHLVDTLGFDEAIDYKNDDVNARLRELCPDGVNVFYDNVGGPILDAVLDNIAMRSRVVICGAVSQYDDMDNVTGPSMYLRLAERQSTMEGFAYFHFPESIEPAKAELARWISDGTIVMPEDILDGIDRYPEALQFMFDGRNVGKLLVKAS</sequence>
<dbReference type="Gene3D" id="3.40.50.720">
    <property type="entry name" value="NAD(P)-binding Rossmann-like Domain"/>
    <property type="match status" value="1"/>
</dbReference>